<feature type="transmembrane region" description="Helical" evidence="7">
    <location>
        <begin position="349"/>
        <end position="371"/>
    </location>
</feature>
<proteinExistence type="inferred from homology"/>
<dbReference type="NCBIfam" id="NF037979">
    <property type="entry name" value="Na_transp"/>
    <property type="match status" value="1"/>
</dbReference>
<feature type="transmembrane region" description="Helical" evidence="7">
    <location>
        <begin position="304"/>
        <end position="337"/>
    </location>
</feature>
<gene>
    <name evidence="8" type="ORF">NCTC10860_01846</name>
</gene>
<dbReference type="RefSeq" id="WP_003461797.1">
    <property type="nucleotide sequence ID" value="NZ_CAJQNA010000148.1"/>
</dbReference>
<protein>
    <recommendedName>
        <fullName evidence="6">Transporter</fullName>
    </recommendedName>
</protein>
<accession>A0A061CQS5</accession>
<keyword evidence="5 7" id="KW-0472">Membrane</keyword>
<dbReference type="AlphaFoldDB" id="A0A061CQS5"/>
<evidence type="ECO:0000256" key="7">
    <source>
        <dbReference type="SAM" id="Phobius"/>
    </source>
</evidence>
<reference evidence="8 9" key="1">
    <citation type="submission" date="2018-06" db="EMBL/GenBank/DDBJ databases">
        <authorList>
            <consortium name="Pathogen Informatics"/>
            <person name="Doyle S."/>
        </authorList>
    </citation>
    <scope>NUCLEOTIDE SEQUENCE [LARGE SCALE GENOMIC DNA]</scope>
    <source>
        <strain evidence="8 9">NCTC10860</strain>
    </source>
</reference>
<dbReference type="CDD" id="cd10336">
    <property type="entry name" value="SLC6sbd_Tyt1-Like"/>
    <property type="match status" value="1"/>
</dbReference>
<feature type="transmembrane region" description="Helical" evidence="7">
    <location>
        <begin position="258"/>
        <end position="284"/>
    </location>
</feature>
<feature type="transmembrane region" description="Helical" evidence="7">
    <location>
        <begin position="429"/>
        <end position="452"/>
    </location>
</feature>
<keyword evidence="2 6" id="KW-0813">Transport</keyword>
<comment type="similarity">
    <text evidence="6">Belongs to the sodium:neurotransmitter symporter (SNF) (TC 2.A.22) family.</text>
</comment>
<keyword evidence="3 6" id="KW-0812">Transmembrane</keyword>
<dbReference type="PANTHER" id="PTHR42948">
    <property type="entry name" value="TRANSPORTER"/>
    <property type="match status" value="1"/>
</dbReference>
<feature type="transmembrane region" description="Helical" evidence="7">
    <location>
        <begin position="40"/>
        <end position="62"/>
    </location>
</feature>
<keyword evidence="4 7" id="KW-1133">Transmembrane helix</keyword>
<evidence type="ECO:0000313" key="9">
    <source>
        <dbReference type="Proteomes" id="UP000254084"/>
    </source>
</evidence>
<feature type="transmembrane region" description="Helical" evidence="7">
    <location>
        <begin position="94"/>
        <end position="119"/>
    </location>
</feature>
<evidence type="ECO:0000313" key="8">
    <source>
        <dbReference type="EMBL" id="SUD59559.1"/>
    </source>
</evidence>
<dbReference type="GeneID" id="300416412"/>
<feature type="transmembrane region" description="Helical" evidence="7">
    <location>
        <begin position="151"/>
        <end position="170"/>
    </location>
</feature>
<dbReference type="GO" id="GO:0016020">
    <property type="term" value="C:membrane"/>
    <property type="evidence" value="ECO:0007669"/>
    <property type="project" value="UniProtKB-SubCell"/>
</dbReference>
<evidence type="ECO:0000256" key="6">
    <source>
        <dbReference type="RuleBase" id="RU003732"/>
    </source>
</evidence>
<dbReference type="PROSITE" id="PS00610">
    <property type="entry name" value="NA_NEUROTRAN_SYMP_1"/>
    <property type="match status" value="1"/>
</dbReference>
<evidence type="ECO:0000256" key="4">
    <source>
        <dbReference type="ARBA" id="ARBA00022989"/>
    </source>
</evidence>
<dbReference type="InterPro" id="IPR037272">
    <property type="entry name" value="SNS_sf"/>
</dbReference>
<feature type="transmembrane region" description="Helical" evidence="7">
    <location>
        <begin position="182"/>
        <end position="202"/>
    </location>
</feature>
<dbReference type="SUPFAM" id="SSF161070">
    <property type="entry name" value="SNF-like"/>
    <property type="match status" value="1"/>
</dbReference>
<dbReference type="GO" id="GO:0015293">
    <property type="term" value="F:symporter activity"/>
    <property type="evidence" value="ECO:0007669"/>
    <property type="project" value="UniProtKB-KW"/>
</dbReference>
<comment type="subcellular location">
    <subcellularLocation>
        <location evidence="1">Membrane</location>
        <topology evidence="1">Multi-pass membrane protein</topology>
    </subcellularLocation>
</comment>
<keyword evidence="6" id="KW-0769">Symport</keyword>
<dbReference type="EMBL" id="UGUW01000004">
    <property type="protein sequence ID" value="SUD59559.1"/>
    <property type="molecule type" value="Genomic_DNA"/>
</dbReference>
<organism evidence="8 9">
    <name type="scientific">Ectopseudomonas oleovorans</name>
    <name type="common">Pseudomonas oleovorans</name>
    <dbReference type="NCBI Taxonomy" id="301"/>
    <lineage>
        <taxon>Bacteria</taxon>
        <taxon>Pseudomonadati</taxon>
        <taxon>Pseudomonadota</taxon>
        <taxon>Gammaproteobacteria</taxon>
        <taxon>Pseudomonadales</taxon>
        <taxon>Pseudomonadaceae</taxon>
        <taxon>Ectopseudomonas</taxon>
    </lineage>
</organism>
<dbReference type="PROSITE" id="PS50267">
    <property type="entry name" value="NA_NEUROTRAN_SYMP_3"/>
    <property type="match status" value="1"/>
</dbReference>
<dbReference type="PRINTS" id="PR00176">
    <property type="entry name" value="NANEUSMPORT"/>
</dbReference>
<feature type="transmembrane region" description="Helical" evidence="7">
    <location>
        <begin position="458"/>
        <end position="476"/>
    </location>
</feature>
<feature type="transmembrane region" description="Helical" evidence="7">
    <location>
        <begin position="222"/>
        <end position="246"/>
    </location>
</feature>
<evidence type="ECO:0000256" key="3">
    <source>
        <dbReference type="ARBA" id="ARBA00022692"/>
    </source>
</evidence>
<sequence length="486" mass="52342">MTREKPKNLWLSRWGFLLAATGSAVGLGNIWKFPYITGEYGGGAFVLMYLACILAIGIPVMMTEIAIGRRGRGSPIDAIGRVVRENNGNPLWKAVGGMAMLAGFMILCFYVVVAGWAFAYTWKMLDGSLAATSVEQLGGVFEAHNANPWQLGGWSVLVALLTLWIVGKGVQAGVEKAFRWMMPGLAVMLLVLVGYAFTSGSFKAGFDFLFHFDASKITGEALLAALGHAFFTLSLASGAILTYGSYIPDGQSITRTTFMVVVCDTCVALLAGLAIFPIIFANGMSPSAGPGLIFMSLPLAFQQMPFGTVFGVLFFAMVSVAALTSAISMIEALVAYLNEKHGVSRIKAAAGSGAVLLVISLLAMLSFNLLAGWTPLGKNFFDWLDYLTSRWMMPLGGIFMVVLAGYALRGEIMRDELGLPPAGYALWLFMVRYVSPVLIMVVFLHALGWLLFDPIAQWYWIAGAIGLLAVAGELLRPRVMPVLTGR</sequence>
<dbReference type="InterPro" id="IPR000175">
    <property type="entry name" value="Na/ntran_symport"/>
</dbReference>
<dbReference type="Pfam" id="PF00209">
    <property type="entry name" value="SNF"/>
    <property type="match status" value="2"/>
</dbReference>
<dbReference type="Proteomes" id="UP000254084">
    <property type="component" value="Unassembled WGS sequence"/>
</dbReference>
<name>A0A061CQS5_ECTOL</name>
<dbReference type="InterPro" id="IPR047218">
    <property type="entry name" value="YocR/YhdH-like"/>
</dbReference>
<evidence type="ECO:0000256" key="5">
    <source>
        <dbReference type="ARBA" id="ARBA00023136"/>
    </source>
</evidence>
<feature type="transmembrane region" description="Helical" evidence="7">
    <location>
        <begin position="391"/>
        <end position="408"/>
    </location>
</feature>
<evidence type="ECO:0000256" key="2">
    <source>
        <dbReference type="ARBA" id="ARBA00022448"/>
    </source>
</evidence>
<dbReference type="PANTHER" id="PTHR42948:SF1">
    <property type="entry name" value="TRANSPORTER"/>
    <property type="match status" value="1"/>
</dbReference>
<evidence type="ECO:0000256" key="1">
    <source>
        <dbReference type="ARBA" id="ARBA00004141"/>
    </source>
</evidence>